<accession>A0A8S9JCA8</accession>
<gene>
    <name evidence="1" type="ORF">F2Q68_00003547</name>
</gene>
<proteinExistence type="predicted"/>
<protein>
    <submittedName>
        <fullName evidence="1">Uncharacterized protein</fullName>
    </submittedName>
</protein>
<comment type="caution">
    <text evidence="1">The sequence shown here is derived from an EMBL/GenBank/DDBJ whole genome shotgun (WGS) entry which is preliminary data.</text>
</comment>
<dbReference type="Proteomes" id="UP000712281">
    <property type="component" value="Unassembled WGS sequence"/>
</dbReference>
<evidence type="ECO:0000313" key="1">
    <source>
        <dbReference type="EMBL" id="KAF2579811.1"/>
    </source>
</evidence>
<organism evidence="1 2">
    <name type="scientific">Brassica cretica</name>
    <name type="common">Mustard</name>
    <dbReference type="NCBI Taxonomy" id="69181"/>
    <lineage>
        <taxon>Eukaryota</taxon>
        <taxon>Viridiplantae</taxon>
        <taxon>Streptophyta</taxon>
        <taxon>Embryophyta</taxon>
        <taxon>Tracheophyta</taxon>
        <taxon>Spermatophyta</taxon>
        <taxon>Magnoliopsida</taxon>
        <taxon>eudicotyledons</taxon>
        <taxon>Gunneridae</taxon>
        <taxon>Pentapetalae</taxon>
        <taxon>rosids</taxon>
        <taxon>malvids</taxon>
        <taxon>Brassicales</taxon>
        <taxon>Brassicaceae</taxon>
        <taxon>Brassiceae</taxon>
        <taxon>Brassica</taxon>
    </lineage>
</organism>
<evidence type="ECO:0000313" key="2">
    <source>
        <dbReference type="Proteomes" id="UP000712281"/>
    </source>
</evidence>
<name>A0A8S9JCA8_BRACR</name>
<sequence>MEWRRSRRRCFLASVGFHSIVTDNKLDLTGARLPLNPDGLRPKIKSLSFSVYPELYSSLPQPSCACRKVSDTKDRSAQSLGVVQSDMILPTSISPIRSSLELFDGFTATGTKLREEEKRDFESITSSSRHLFRKGCGSRQAAYSSRRLQTLVSSSGQRCFDLVKLGPQQRRLVKNISA</sequence>
<dbReference type="AlphaFoldDB" id="A0A8S9JCA8"/>
<dbReference type="EMBL" id="QGKW02001660">
    <property type="protein sequence ID" value="KAF2579811.1"/>
    <property type="molecule type" value="Genomic_DNA"/>
</dbReference>
<reference evidence="1" key="1">
    <citation type="submission" date="2019-12" db="EMBL/GenBank/DDBJ databases">
        <title>Genome sequencing and annotation of Brassica cretica.</title>
        <authorList>
            <person name="Studholme D.J."/>
            <person name="Sarris P.F."/>
        </authorList>
    </citation>
    <scope>NUCLEOTIDE SEQUENCE</scope>
    <source>
        <strain evidence="1">PFS-001/15</strain>
        <tissue evidence="1">Leaf</tissue>
    </source>
</reference>